<evidence type="ECO:0000259" key="2">
    <source>
        <dbReference type="SMART" id="SM00594"/>
    </source>
</evidence>
<feature type="compositionally biased region" description="Basic and acidic residues" evidence="1">
    <location>
        <begin position="321"/>
        <end position="345"/>
    </location>
</feature>
<dbReference type="SUPFAM" id="SSF52833">
    <property type="entry name" value="Thioredoxin-like"/>
    <property type="match status" value="1"/>
</dbReference>
<dbReference type="WBParaSite" id="PSU_v2.g6308.t1">
    <property type="protein sequence ID" value="PSU_v2.g6308.t1"/>
    <property type="gene ID" value="PSU_v2.g6308"/>
</dbReference>
<dbReference type="Gene3D" id="3.40.30.10">
    <property type="entry name" value="Glutaredoxin"/>
    <property type="match status" value="1"/>
</dbReference>
<evidence type="ECO:0000256" key="1">
    <source>
        <dbReference type="SAM" id="MobiDB-lite"/>
    </source>
</evidence>
<dbReference type="SMART" id="SM00594">
    <property type="entry name" value="UAS"/>
    <property type="match status" value="1"/>
</dbReference>
<dbReference type="AlphaFoldDB" id="A0A914Z7T3"/>
<feature type="region of interest" description="Disordered" evidence="1">
    <location>
        <begin position="311"/>
        <end position="345"/>
    </location>
</feature>
<dbReference type="Gene3D" id="1.10.8.10">
    <property type="entry name" value="DNA helicase RuvA subunit, C-terminal domain"/>
    <property type="match status" value="1"/>
</dbReference>
<dbReference type="InterPro" id="IPR036249">
    <property type="entry name" value="Thioredoxin-like_sf"/>
</dbReference>
<dbReference type="PANTHER" id="PTHR23322:SF1">
    <property type="entry name" value="FAS-ASSOCIATED FACTOR 2"/>
    <property type="match status" value="1"/>
</dbReference>
<keyword evidence="3" id="KW-1185">Reference proteome</keyword>
<proteinExistence type="predicted"/>
<evidence type="ECO:0000313" key="3">
    <source>
        <dbReference type="Proteomes" id="UP000887577"/>
    </source>
</evidence>
<dbReference type="InterPro" id="IPR006577">
    <property type="entry name" value="UAS"/>
</dbReference>
<protein>
    <submittedName>
        <fullName evidence="4">UAS domain-containing protein</fullName>
    </submittedName>
</protein>
<dbReference type="GO" id="GO:0036503">
    <property type="term" value="P:ERAD pathway"/>
    <property type="evidence" value="ECO:0007669"/>
    <property type="project" value="TreeGrafter"/>
</dbReference>
<organism evidence="3 4">
    <name type="scientific">Panagrolaimus superbus</name>
    <dbReference type="NCBI Taxonomy" id="310955"/>
    <lineage>
        <taxon>Eukaryota</taxon>
        <taxon>Metazoa</taxon>
        <taxon>Ecdysozoa</taxon>
        <taxon>Nematoda</taxon>
        <taxon>Chromadorea</taxon>
        <taxon>Rhabditida</taxon>
        <taxon>Tylenchina</taxon>
        <taxon>Panagrolaimomorpha</taxon>
        <taxon>Panagrolaimoidea</taxon>
        <taxon>Panagrolaimidae</taxon>
        <taxon>Panagrolaimus</taxon>
    </lineage>
</organism>
<dbReference type="GO" id="GO:0005783">
    <property type="term" value="C:endoplasmic reticulum"/>
    <property type="evidence" value="ECO:0007669"/>
    <property type="project" value="TreeGrafter"/>
</dbReference>
<dbReference type="Pfam" id="PF14555">
    <property type="entry name" value="UBA_4"/>
    <property type="match status" value="1"/>
</dbReference>
<evidence type="ECO:0000313" key="4">
    <source>
        <dbReference type="WBParaSite" id="PSU_v2.g6308.t1"/>
    </source>
</evidence>
<dbReference type="InterPro" id="IPR050730">
    <property type="entry name" value="UBX_domain-protein"/>
</dbReference>
<feature type="domain" description="UAS" evidence="2">
    <location>
        <begin position="157"/>
        <end position="281"/>
    </location>
</feature>
<dbReference type="GO" id="GO:0043130">
    <property type="term" value="F:ubiquitin binding"/>
    <property type="evidence" value="ECO:0007669"/>
    <property type="project" value="TreeGrafter"/>
</dbReference>
<accession>A0A914Z7T3</accession>
<reference evidence="4" key="1">
    <citation type="submission" date="2022-11" db="UniProtKB">
        <authorList>
            <consortium name="WormBaseParasite"/>
        </authorList>
    </citation>
    <scope>IDENTIFICATION</scope>
</reference>
<name>A0A914Z7T3_9BILA</name>
<dbReference type="PANTHER" id="PTHR23322">
    <property type="entry name" value="FAS-ASSOCIATED PROTEIN"/>
    <property type="match status" value="1"/>
</dbReference>
<sequence>MADTVGTSNDGHPYHELIQQFKEICAVDDNLAAACIEQADGNLQNAVVRFLSGEGIPEPEDEPPQEIPMPTHNEIRRRNVLSDTSSTQSSVPSTTPLNGIPQAHDSWSAWFNRILTLPFHLLYYSVRQIFAFAFGLFGGLFPAITSPEEDVQTFRSEVETKYSDVECPLDWHHSTYADALKEAKTSVRFLLVYLHNPSHQSTERFIREKLCTQDFKNFLEQNGILIWGTNVKTNEGYKVAQALHEQNYPSLLLICMRDNRLACVQKLSGDHPLENLLAALQQGVAQNQRFLNAILNERAQRELNNRLRREQEEEYEQALQQDRKKLQERRRLESEHLENQKPKTC</sequence>
<dbReference type="Proteomes" id="UP000887577">
    <property type="component" value="Unplaced"/>
</dbReference>